<protein>
    <submittedName>
        <fullName evidence="1">Nuclear hormone receptor ligand-binding domain-containing protein</fullName>
    </submittedName>
</protein>
<keyword evidence="2" id="KW-1185">Reference proteome</keyword>
<evidence type="ECO:0000313" key="2">
    <source>
        <dbReference type="Proteomes" id="UP000827976"/>
    </source>
</evidence>
<sequence>MSIMEPSQGFFASIWRFLYFLPFFIGLLVLGIVKGALLCPFICLIMTIGNSAIILGLWPAHVIWTYYCILRTKQLGPILKIVLCIGISLILVVWPPIGVLSSILAGLGYGFLAPIIATFEAVGEGKTNMFFHCFWDGTWDTVKGSFTVVRDLKDVAFNSYFSLMDDLRLQDPPNGEPHELRLLYVLVAIIVGVIGIIIDLPMITLIALFKSPYMLFKGWKRLFQDLIGREGPFLETACVPFAGLAIILWPAAVIGAVAASSISSLFVGGYAAVVTYQESSIQKGLAYVVASLSIFDEYSNDVLDMPAGSYFPRPRYRKQELLHSGTLSRPTSFNREKQEGKKPLHKTMSFKNKVLEYKPIKLLGLLLIECKRHGEALIAEGVITAKDIEETKSNKEGSRIIAIGLPAYCILQALLRSIKANSDGLLLSDQTELTLENKPKDTFFEWFLEPLLILKDQIKSVNLSEEEENYLCKLVLLVGDPKRVGDIDVGMILQNERRQAEIGAFARRLQGITKSISRSPTFKRRFDDLVKALSEELEKKIGGSLSSNGSRSTQRSISGFGRLFSQKSFGRKTSNKGVNDQGEVHP</sequence>
<name>A0ACB7VAI3_DIOAL</name>
<keyword evidence="1" id="KW-0675">Receptor</keyword>
<evidence type="ECO:0000313" key="1">
    <source>
        <dbReference type="EMBL" id="KAH7670690.1"/>
    </source>
</evidence>
<proteinExistence type="predicted"/>
<organism evidence="1 2">
    <name type="scientific">Dioscorea alata</name>
    <name type="common">Purple yam</name>
    <dbReference type="NCBI Taxonomy" id="55571"/>
    <lineage>
        <taxon>Eukaryota</taxon>
        <taxon>Viridiplantae</taxon>
        <taxon>Streptophyta</taxon>
        <taxon>Embryophyta</taxon>
        <taxon>Tracheophyta</taxon>
        <taxon>Spermatophyta</taxon>
        <taxon>Magnoliopsida</taxon>
        <taxon>Liliopsida</taxon>
        <taxon>Dioscoreales</taxon>
        <taxon>Dioscoreaceae</taxon>
        <taxon>Dioscorea</taxon>
    </lineage>
</organism>
<accession>A0ACB7VAI3</accession>
<gene>
    <name evidence="1" type="ORF">IHE45_10G044600</name>
</gene>
<comment type="caution">
    <text evidence="1">The sequence shown here is derived from an EMBL/GenBank/DDBJ whole genome shotgun (WGS) entry which is preliminary data.</text>
</comment>
<dbReference type="Proteomes" id="UP000827976">
    <property type="component" value="Chromosome 10"/>
</dbReference>
<reference evidence="2" key="1">
    <citation type="journal article" date="2022" name="Nat. Commun.">
        <title>Chromosome evolution and the genetic basis of agronomically important traits in greater yam.</title>
        <authorList>
            <person name="Bredeson J.V."/>
            <person name="Lyons J.B."/>
            <person name="Oniyinde I.O."/>
            <person name="Okereke N.R."/>
            <person name="Kolade O."/>
            <person name="Nnabue I."/>
            <person name="Nwadili C.O."/>
            <person name="Hribova E."/>
            <person name="Parker M."/>
            <person name="Nwogha J."/>
            <person name="Shu S."/>
            <person name="Carlson J."/>
            <person name="Kariba R."/>
            <person name="Muthemba S."/>
            <person name="Knop K."/>
            <person name="Barton G.J."/>
            <person name="Sherwood A.V."/>
            <person name="Lopez-Montes A."/>
            <person name="Asiedu R."/>
            <person name="Jamnadass R."/>
            <person name="Muchugi A."/>
            <person name="Goodstein D."/>
            <person name="Egesi C.N."/>
            <person name="Featherston J."/>
            <person name="Asfaw A."/>
            <person name="Simpson G.G."/>
            <person name="Dolezel J."/>
            <person name="Hendre P.S."/>
            <person name="Van Deynze A."/>
            <person name="Kumar P.L."/>
            <person name="Obidiegwu J.E."/>
            <person name="Bhattacharjee R."/>
            <person name="Rokhsar D.S."/>
        </authorList>
    </citation>
    <scope>NUCLEOTIDE SEQUENCE [LARGE SCALE GENOMIC DNA]</scope>
    <source>
        <strain evidence="2">cv. TDa95/00328</strain>
    </source>
</reference>
<dbReference type="EMBL" id="CM037020">
    <property type="protein sequence ID" value="KAH7670690.1"/>
    <property type="molecule type" value="Genomic_DNA"/>
</dbReference>